<proteinExistence type="inferred from homology"/>
<keyword evidence="4 10" id="KW-0812">Transmembrane</keyword>
<dbReference type="Pfam" id="PF06990">
    <property type="entry name" value="Gal-3-0_sulfotr"/>
    <property type="match status" value="1"/>
</dbReference>
<evidence type="ECO:0000313" key="12">
    <source>
        <dbReference type="Proteomes" id="UP000507470"/>
    </source>
</evidence>
<keyword evidence="6 10" id="KW-1133">Transmembrane helix</keyword>
<dbReference type="Gene3D" id="3.40.50.300">
    <property type="entry name" value="P-loop containing nucleotide triphosphate hydrolases"/>
    <property type="match status" value="1"/>
</dbReference>
<keyword evidence="3 11" id="KW-0808">Transferase</keyword>
<protein>
    <submittedName>
        <fullName evidence="11">GAL3ST2</fullName>
        <ecNumber evidence="11">2.8.2.-</ecNumber>
    </submittedName>
</protein>
<comment type="subcellular location">
    <subcellularLocation>
        <location evidence="1">Golgi apparatus membrane</location>
        <topology evidence="1">Single-pass type II membrane protein</topology>
    </subcellularLocation>
</comment>
<reference evidence="11 12" key="1">
    <citation type="submission" date="2020-06" db="EMBL/GenBank/DDBJ databases">
        <authorList>
            <person name="Li R."/>
            <person name="Bekaert M."/>
        </authorList>
    </citation>
    <scope>NUCLEOTIDE SEQUENCE [LARGE SCALE GENOMIC DNA]</scope>
    <source>
        <strain evidence="12">wild</strain>
    </source>
</reference>
<dbReference type="PANTHER" id="PTHR14647:SF87">
    <property type="entry name" value="PUTATIVE-RELATED"/>
    <property type="match status" value="1"/>
</dbReference>
<evidence type="ECO:0000256" key="2">
    <source>
        <dbReference type="ARBA" id="ARBA00008124"/>
    </source>
</evidence>
<dbReference type="GO" id="GO:0009247">
    <property type="term" value="P:glycolipid biosynthetic process"/>
    <property type="evidence" value="ECO:0007669"/>
    <property type="project" value="InterPro"/>
</dbReference>
<dbReference type="InterPro" id="IPR009729">
    <property type="entry name" value="Gal-3-0_sulfotransfrase"/>
</dbReference>
<keyword evidence="12" id="KW-1185">Reference proteome</keyword>
<evidence type="ECO:0000256" key="3">
    <source>
        <dbReference type="ARBA" id="ARBA00022679"/>
    </source>
</evidence>
<evidence type="ECO:0000313" key="11">
    <source>
        <dbReference type="EMBL" id="CAC5371440.1"/>
    </source>
</evidence>
<evidence type="ECO:0000256" key="6">
    <source>
        <dbReference type="ARBA" id="ARBA00022989"/>
    </source>
</evidence>
<dbReference type="EMBL" id="CACVKT020001761">
    <property type="protein sequence ID" value="CAC5371440.1"/>
    <property type="molecule type" value="Genomic_DNA"/>
</dbReference>
<evidence type="ECO:0000256" key="4">
    <source>
        <dbReference type="ARBA" id="ARBA00022692"/>
    </source>
</evidence>
<evidence type="ECO:0000256" key="10">
    <source>
        <dbReference type="SAM" id="Phobius"/>
    </source>
</evidence>
<feature type="transmembrane region" description="Helical" evidence="10">
    <location>
        <begin position="12"/>
        <end position="35"/>
    </location>
</feature>
<dbReference type="EC" id="2.8.2.-" evidence="11"/>
<evidence type="ECO:0000256" key="8">
    <source>
        <dbReference type="ARBA" id="ARBA00023136"/>
    </source>
</evidence>
<keyword evidence="8 10" id="KW-0472">Membrane</keyword>
<dbReference type="OrthoDB" id="514299at2759"/>
<keyword evidence="9" id="KW-0325">Glycoprotein</keyword>
<keyword evidence="7" id="KW-0333">Golgi apparatus</keyword>
<dbReference type="Proteomes" id="UP000507470">
    <property type="component" value="Unassembled WGS sequence"/>
</dbReference>
<dbReference type="SUPFAM" id="SSF52540">
    <property type="entry name" value="P-loop containing nucleoside triphosphate hydrolases"/>
    <property type="match status" value="1"/>
</dbReference>
<dbReference type="PANTHER" id="PTHR14647">
    <property type="entry name" value="GALACTOSE-3-O-SULFOTRANSFERASE"/>
    <property type="match status" value="1"/>
</dbReference>
<comment type="similarity">
    <text evidence="2">Belongs to the galactose-3-O-sulfotransferase family.</text>
</comment>
<dbReference type="GO" id="GO:0001733">
    <property type="term" value="F:galactosylceramide sulfotransferase activity"/>
    <property type="evidence" value="ECO:0007669"/>
    <property type="project" value="InterPro"/>
</dbReference>
<dbReference type="InterPro" id="IPR027417">
    <property type="entry name" value="P-loop_NTPase"/>
</dbReference>
<evidence type="ECO:0000256" key="9">
    <source>
        <dbReference type="ARBA" id="ARBA00023180"/>
    </source>
</evidence>
<dbReference type="GO" id="GO:0000139">
    <property type="term" value="C:Golgi membrane"/>
    <property type="evidence" value="ECO:0007669"/>
    <property type="project" value="UniProtKB-SubCell"/>
</dbReference>
<dbReference type="AlphaFoldDB" id="A0A6J8ANQ6"/>
<accession>A0A6J8ANQ6</accession>
<name>A0A6J8ANQ6_MYTCO</name>
<keyword evidence="5" id="KW-0735">Signal-anchor</keyword>
<gene>
    <name evidence="11" type="ORF">MCOR_9895</name>
</gene>
<evidence type="ECO:0000256" key="7">
    <source>
        <dbReference type="ARBA" id="ARBA00023034"/>
    </source>
</evidence>
<evidence type="ECO:0000256" key="5">
    <source>
        <dbReference type="ARBA" id="ARBA00022968"/>
    </source>
</evidence>
<sequence length="390" mass="46297">MHMFTSWKIRLATYRLICFVVLVFNTTAPVIYIAFRTFEKREIPIELKELQPEVHHIAFLKVHKAASTTIQNMLFRFGTERNLTFVIPSVDSIYPNVISLLETVTSNNIRPIPLLSTHFDILCLHVLYNRTAFGQILPNDTVYIGTLRDPFEYFISMMLYFPIMFERFNISGPRAITDFLEDPEKHDVSIAIEKYALYSFTKNRMAIDYGFPLELLLNSRSRRNDIQRYIEQLDKEFALVIIVEHFDESMILLKRILRWSTKDIIYIRKNANANKEINIGEKDRARYRHLSEIDYMLYRHFYLKLWRQIKMEVMFHEEVLNFKTVRKKVEDFCQNLNQNSTVLKLPSSQWTDKFEISRGTCDSLMISETDFVTKIIEKQYPRAKEIFVSG</sequence>
<organism evidence="11 12">
    <name type="scientific">Mytilus coruscus</name>
    <name type="common">Sea mussel</name>
    <dbReference type="NCBI Taxonomy" id="42192"/>
    <lineage>
        <taxon>Eukaryota</taxon>
        <taxon>Metazoa</taxon>
        <taxon>Spiralia</taxon>
        <taxon>Lophotrochozoa</taxon>
        <taxon>Mollusca</taxon>
        <taxon>Bivalvia</taxon>
        <taxon>Autobranchia</taxon>
        <taxon>Pteriomorphia</taxon>
        <taxon>Mytilida</taxon>
        <taxon>Mytiloidea</taxon>
        <taxon>Mytilidae</taxon>
        <taxon>Mytilinae</taxon>
        <taxon>Mytilus</taxon>
    </lineage>
</organism>
<evidence type="ECO:0000256" key="1">
    <source>
        <dbReference type="ARBA" id="ARBA00004323"/>
    </source>
</evidence>